<dbReference type="InterPro" id="IPR006029">
    <property type="entry name" value="Neurotrans-gated_channel_TM"/>
</dbReference>
<evidence type="ECO:0000256" key="9">
    <source>
        <dbReference type="SAM" id="Phobius"/>
    </source>
</evidence>
<evidence type="ECO:0000256" key="7">
    <source>
        <dbReference type="ARBA" id="ARBA00023303"/>
    </source>
</evidence>
<name>A0AAW0U4W9_SCYPA</name>
<proteinExistence type="predicted"/>
<accession>A0AAW0U4W9</accession>
<gene>
    <name evidence="11" type="ORF">O3P69_006559</name>
</gene>
<dbReference type="SUPFAM" id="SSF63712">
    <property type="entry name" value="Nicotinic receptor ligand binding domain-like"/>
    <property type="match status" value="1"/>
</dbReference>
<dbReference type="InterPro" id="IPR018000">
    <property type="entry name" value="Neurotransmitter_ion_chnl_CS"/>
</dbReference>
<dbReference type="Gene3D" id="2.70.170.10">
    <property type="entry name" value="Neurotransmitter-gated ion-channel ligand-binding domain"/>
    <property type="match status" value="1"/>
</dbReference>
<feature type="region of interest" description="Disordered" evidence="8">
    <location>
        <begin position="1"/>
        <end position="22"/>
    </location>
</feature>
<dbReference type="InterPro" id="IPR038050">
    <property type="entry name" value="Neuro_actylchol_rec"/>
</dbReference>
<keyword evidence="4" id="KW-1003">Cell membrane</keyword>
<dbReference type="AlphaFoldDB" id="A0AAW0U4W9"/>
<dbReference type="GO" id="GO:0005230">
    <property type="term" value="F:extracellular ligand-gated monoatomic ion channel activity"/>
    <property type="evidence" value="ECO:0007669"/>
    <property type="project" value="InterPro"/>
</dbReference>
<dbReference type="PANTHER" id="PTHR18945">
    <property type="entry name" value="NEUROTRANSMITTER GATED ION CHANNEL"/>
    <property type="match status" value="1"/>
</dbReference>
<evidence type="ECO:0000256" key="5">
    <source>
        <dbReference type="ARBA" id="ARBA00023065"/>
    </source>
</evidence>
<evidence type="ECO:0000313" key="11">
    <source>
        <dbReference type="EMBL" id="KAK8394448.1"/>
    </source>
</evidence>
<evidence type="ECO:0000259" key="10">
    <source>
        <dbReference type="Pfam" id="PF02932"/>
    </source>
</evidence>
<feature type="region of interest" description="Disordered" evidence="8">
    <location>
        <begin position="367"/>
        <end position="394"/>
    </location>
</feature>
<feature type="transmembrane region" description="Helical" evidence="9">
    <location>
        <begin position="137"/>
        <end position="158"/>
    </location>
</feature>
<evidence type="ECO:0000256" key="1">
    <source>
        <dbReference type="ARBA" id="ARBA00004141"/>
    </source>
</evidence>
<keyword evidence="12" id="KW-1185">Reference proteome</keyword>
<dbReference type="PRINTS" id="PR00253">
    <property type="entry name" value="GABAARECEPTR"/>
</dbReference>
<feature type="region of interest" description="Disordered" evidence="8">
    <location>
        <begin position="232"/>
        <end position="256"/>
    </location>
</feature>
<evidence type="ECO:0000256" key="6">
    <source>
        <dbReference type="ARBA" id="ARBA00023136"/>
    </source>
</evidence>
<keyword evidence="9" id="KW-0812">Transmembrane</keyword>
<keyword evidence="6 9" id="KW-0472">Membrane</keyword>
<dbReference type="GO" id="GO:0099095">
    <property type="term" value="F:ligand-gated monoatomic anion channel activity"/>
    <property type="evidence" value="ECO:0007669"/>
    <property type="project" value="UniProtKB-ARBA"/>
</dbReference>
<dbReference type="SUPFAM" id="SSF90112">
    <property type="entry name" value="Neurotransmitter-gated ion-channel transmembrane pore"/>
    <property type="match status" value="1"/>
</dbReference>
<dbReference type="GO" id="GO:0004888">
    <property type="term" value="F:transmembrane signaling receptor activity"/>
    <property type="evidence" value="ECO:0007669"/>
    <property type="project" value="InterPro"/>
</dbReference>
<dbReference type="GO" id="GO:0005886">
    <property type="term" value="C:plasma membrane"/>
    <property type="evidence" value="ECO:0007669"/>
    <property type="project" value="UniProtKB-SubCell"/>
</dbReference>
<feature type="transmembrane region" description="Helical" evidence="9">
    <location>
        <begin position="459"/>
        <end position="479"/>
    </location>
</feature>
<evidence type="ECO:0000256" key="4">
    <source>
        <dbReference type="ARBA" id="ARBA00022475"/>
    </source>
</evidence>
<dbReference type="InterPro" id="IPR036719">
    <property type="entry name" value="Neuro-gated_channel_TM_sf"/>
</dbReference>
<dbReference type="EMBL" id="JARAKH010000019">
    <property type="protein sequence ID" value="KAK8394448.1"/>
    <property type="molecule type" value="Genomic_DNA"/>
</dbReference>
<feature type="domain" description="Neurotransmitter-gated ion-channel transmembrane" evidence="10">
    <location>
        <begin position="142"/>
        <end position="223"/>
    </location>
</feature>
<evidence type="ECO:0000313" key="12">
    <source>
        <dbReference type="Proteomes" id="UP001487740"/>
    </source>
</evidence>
<dbReference type="PROSITE" id="PS00236">
    <property type="entry name" value="NEUROTR_ION_CHANNEL"/>
    <property type="match status" value="1"/>
</dbReference>
<dbReference type="GO" id="GO:0005254">
    <property type="term" value="F:chloride channel activity"/>
    <property type="evidence" value="ECO:0007669"/>
    <property type="project" value="UniProtKB-ARBA"/>
</dbReference>
<keyword evidence="5" id="KW-0406">Ion transport</keyword>
<keyword evidence="7" id="KW-0407">Ion channel</keyword>
<keyword evidence="9" id="KW-1133">Transmembrane helix</keyword>
<organism evidence="11 12">
    <name type="scientific">Scylla paramamosain</name>
    <name type="common">Mud crab</name>
    <dbReference type="NCBI Taxonomy" id="85552"/>
    <lineage>
        <taxon>Eukaryota</taxon>
        <taxon>Metazoa</taxon>
        <taxon>Ecdysozoa</taxon>
        <taxon>Arthropoda</taxon>
        <taxon>Crustacea</taxon>
        <taxon>Multicrustacea</taxon>
        <taxon>Malacostraca</taxon>
        <taxon>Eumalacostraca</taxon>
        <taxon>Eucarida</taxon>
        <taxon>Decapoda</taxon>
        <taxon>Pleocyemata</taxon>
        <taxon>Brachyura</taxon>
        <taxon>Eubrachyura</taxon>
        <taxon>Portunoidea</taxon>
        <taxon>Portunidae</taxon>
        <taxon>Portuninae</taxon>
        <taxon>Scylla</taxon>
    </lineage>
</organism>
<dbReference type="Proteomes" id="UP001487740">
    <property type="component" value="Unassembled WGS sequence"/>
</dbReference>
<comment type="subcellular location">
    <subcellularLocation>
        <location evidence="2">Cell membrane</location>
    </subcellularLocation>
    <subcellularLocation>
        <location evidence="1">Membrane</location>
        <topology evidence="1">Multi-pass membrane protein</topology>
    </subcellularLocation>
</comment>
<reference evidence="11 12" key="1">
    <citation type="submission" date="2023-03" db="EMBL/GenBank/DDBJ databases">
        <title>High-quality genome of Scylla paramamosain provides insights in environmental adaptation.</title>
        <authorList>
            <person name="Zhang L."/>
        </authorList>
    </citation>
    <scope>NUCLEOTIDE SEQUENCE [LARGE SCALE GENOMIC DNA]</scope>
    <source>
        <strain evidence="11">LZ_2023a</strain>
        <tissue evidence="11">Muscle</tissue>
    </source>
</reference>
<protein>
    <recommendedName>
        <fullName evidence="10">Neurotransmitter-gated ion-channel transmembrane domain-containing protein</fullName>
    </recommendedName>
</protein>
<sequence length="480" mass="53674">MSPERCLAERKDDAPKQDESVPRLRDERELRLTINAYCPMSLHNFPMDTQRCPPKDGLLGCTDWLCLAWYTCRVAYTTRDVVYRWNGDRQVVIAPDLMLSQFDLIATPSGFENTTRLTGEFSTLLASFHLQRHMGNFLIQVYGPCMLLVVLSWVSFWLNREATSDRISLGITTVLTMTFLGLEARTDLPKVSYSTALDLFVWLSYGFIFATIIEFAFVHLFTKVGSGEVYDWESSEDEDNNNDDNDGEDADDSDEVEDEQRWLLQVELSWESVSPFQCECLSIAKIVPAPQMVLGLADHLDLIGKGTGLWFPKAEFTAKVSNSQFAAVARAIMLLKAREKKTCVSSEINNAAGYPCPCPSSPLSLSPTLPTSSSSNSNSSSNRPPTLTEAPNTTPAASATPFIVCQQEAAIHSSQLTLPCSSLIARERRGGLKHPPHDKRCYTRHKINSVSYIDEASRVLFPLIFLCINLLYWCTYLPAA</sequence>
<keyword evidence="3" id="KW-0813">Transport</keyword>
<dbReference type="Gene3D" id="1.20.58.390">
    <property type="entry name" value="Neurotransmitter-gated ion-channel transmembrane domain"/>
    <property type="match status" value="1"/>
</dbReference>
<dbReference type="Pfam" id="PF02932">
    <property type="entry name" value="Neur_chan_memb"/>
    <property type="match status" value="1"/>
</dbReference>
<comment type="caution">
    <text evidence="11">The sequence shown here is derived from an EMBL/GenBank/DDBJ whole genome shotgun (WGS) entry which is preliminary data.</text>
</comment>
<dbReference type="InterPro" id="IPR006201">
    <property type="entry name" value="Neur_channel"/>
</dbReference>
<evidence type="ECO:0000256" key="2">
    <source>
        <dbReference type="ARBA" id="ARBA00004236"/>
    </source>
</evidence>
<evidence type="ECO:0000256" key="8">
    <source>
        <dbReference type="SAM" id="MobiDB-lite"/>
    </source>
</evidence>
<feature type="transmembrane region" description="Helical" evidence="9">
    <location>
        <begin position="199"/>
        <end position="221"/>
    </location>
</feature>
<evidence type="ECO:0000256" key="3">
    <source>
        <dbReference type="ARBA" id="ARBA00022448"/>
    </source>
</evidence>
<dbReference type="InterPro" id="IPR036734">
    <property type="entry name" value="Neur_chan_lig-bd_sf"/>
</dbReference>
<dbReference type="InterPro" id="IPR006028">
    <property type="entry name" value="GABAA/Glycine_rcpt"/>
</dbReference>
<dbReference type="CDD" id="cd19049">
    <property type="entry name" value="LGIC_TM_anion"/>
    <property type="match status" value="1"/>
</dbReference>